<sequence length="424" mass="44093">MKAQGCAFLALSALLAGSVTAQFNPSPPPGSGNSRPGGSPGGFNPSPPPAPGTGGSPGGFNPSPPPAPGTGGSPGGFNPSPPPAPGSPPPAPGTPPAAGFGCPNPRGQFNPSPQPTKQISCPNSDGSIYEADDGTWYHLQCCVARDPNALSLGAPAASSYDQCLQECSKVDACVAATFNPIENKCQLWDFGTYSAIGQDSQLYAWVTDPPVQVTPKMSSRLCSTTCPEADGQIYVSKYGETFRMDCEKRHGTQYLDRQSVDSFEECIEACGAAPSCSSVDFDQKRNTCYLSIDGGSPTLQARTFASAHSVGCAGACDRCNDKCSTPAKKPEDPGKCTNDNAIVAASGYAFRVHCNQCLYSTSGPGVPEAKNHQECMEACVKDERCGGVNWRIREGCVLRYNPTSGLHADGECTAAFTKFQASQG</sequence>
<dbReference type="Proteomes" id="UP000054565">
    <property type="component" value="Unassembled WGS sequence"/>
</dbReference>
<evidence type="ECO:0000313" key="5">
    <source>
        <dbReference type="Proteomes" id="UP000054565"/>
    </source>
</evidence>
<feature type="chain" id="PRO_5005284854" description="Apple domain-containing protein" evidence="2">
    <location>
        <begin position="22"/>
        <end position="424"/>
    </location>
</feature>
<dbReference type="InterPro" id="IPR006583">
    <property type="entry name" value="PAN-3_domain"/>
</dbReference>
<dbReference type="STRING" id="404692.A0A0J6Y7D1"/>
<dbReference type="EMBL" id="DS028094">
    <property type="protein sequence ID" value="KMP02583.1"/>
    <property type="molecule type" value="Genomic_DNA"/>
</dbReference>
<feature type="compositionally biased region" description="Pro residues" evidence="1">
    <location>
        <begin position="79"/>
        <end position="95"/>
    </location>
</feature>
<feature type="domain" description="Apple" evidence="3">
    <location>
        <begin position="246"/>
        <end position="312"/>
    </location>
</feature>
<organism evidence="4 5">
    <name type="scientific">Coccidioides immitis RMSCC 2394</name>
    <dbReference type="NCBI Taxonomy" id="404692"/>
    <lineage>
        <taxon>Eukaryota</taxon>
        <taxon>Fungi</taxon>
        <taxon>Dikarya</taxon>
        <taxon>Ascomycota</taxon>
        <taxon>Pezizomycotina</taxon>
        <taxon>Eurotiomycetes</taxon>
        <taxon>Eurotiomycetidae</taxon>
        <taxon>Onygenales</taxon>
        <taxon>Onygenaceae</taxon>
        <taxon>Coccidioides</taxon>
    </lineage>
</organism>
<dbReference type="Pfam" id="PF00024">
    <property type="entry name" value="PAN_1"/>
    <property type="match status" value="1"/>
</dbReference>
<dbReference type="SUPFAM" id="SSF57414">
    <property type="entry name" value="Hairpin loop containing domain-like"/>
    <property type="match status" value="1"/>
</dbReference>
<evidence type="ECO:0000259" key="3">
    <source>
        <dbReference type="PROSITE" id="PS50948"/>
    </source>
</evidence>
<keyword evidence="2" id="KW-0732">Signal</keyword>
<feature type="signal peptide" evidence="2">
    <location>
        <begin position="1"/>
        <end position="21"/>
    </location>
</feature>
<protein>
    <recommendedName>
        <fullName evidence="3">Apple domain-containing protein</fullName>
    </recommendedName>
</protein>
<proteinExistence type="predicted"/>
<feature type="region of interest" description="Disordered" evidence="1">
    <location>
        <begin position="20"/>
        <end position="124"/>
    </location>
</feature>
<dbReference type="Pfam" id="PF08277">
    <property type="entry name" value="PAN_3"/>
    <property type="match status" value="1"/>
</dbReference>
<accession>A0A0J6Y7D1</accession>
<dbReference type="InterPro" id="IPR003609">
    <property type="entry name" value="Pan_app"/>
</dbReference>
<evidence type="ECO:0000313" key="4">
    <source>
        <dbReference type="EMBL" id="KMP02583.1"/>
    </source>
</evidence>
<evidence type="ECO:0000256" key="1">
    <source>
        <dbReference type="SAM" id="MobiDB-lite"/>
    </source>
</evidence>
<dbReference type="OrthoDB" id="4173570at2759"/>
<dbReference type="PROSITE" id="PS50948">
    <property type="entry name" value="PAN"/>
    <property type="match status" value="1"/>
</dbReference>
<feature type="compositionally biased region" description="Polar residues" evidence="1">
    <location>
        <begin position="107"/>
        <end position="124"/>
    </location>
</feature>
<evidence type="ECO:0000256" key="2">
    <source>
        <dbReference type="SAM" id="SignalP"/>
    </source>
</evidence>
<dbReference type="AlphaFoldDB" id="A0A0J6Y7D1"/>
<gene>
    <name evidence="4" type="ORF">CIRG_02275</name>
</gene>
<dbReference type="Gene3D" id="3.50.4.10">
    <property type="entry name" value="Hepatocyte Growth Factor"/>
    <property type="match status" value="1"/>
</dbReference>
<name>A0A0J6Y7D1_COCIT</name>
<reference evidence="5" key="1">
    <citation type="journal article" date="2010" name="Genome Res.">
        <title>Population genomic sequencing of Coccidioides fungi reveals recent hybridization and transposon control.</title>
        <authorList>
            <person name="Neafsey D.E."/>
            <person name="Barker B.M."/>
            <person name="Sharpton T.J."/>
            <person name="Stajich J.E."/>
            <person name="Park D.J."/>
            <person name="Whiston E."/>
            <person name="Hung C.-Y."/>
            <person name="McMahan C."/>
            <person name="White J."/>
            <person name="Sykes S."/>
            <person name="Heiman D."/>
            <person name="Young S."/>
            <person name="Zeng Q."/>
            <person name="Abouelleil A."/>
            <person name="Aftuck L."/>
            <person name="Bessette D."/>
            <person name="Brown A."/>
            <person name="FitzGerald M."/>
            <person name="Lui A."/>
            <person name="Macdonald J.P."/>
            <person name="Priest M."/>
            <person name="Orbach M.J."/>
            <person name="Galgiani J.N."/>
            <person name="Kirkland T.N."/>
            <person name="Cole G.T."/>
            <person name="Birren B.W."/>
            <person name="Henn M.R."/>
            <person name="Taylor J.W."/>
            <person name="Rounsley S.D."/>
        </authorList>
    </citation>
    <scope>NUCLEOTIDE SEQUENCE [LARGE SCALE GENOMIC DNA]</scope>
    <source>
        <strain evidence="5">RMSCC 2394</strain>
    </source>
</reference>